<comment type="similarity">
    <text evidence="1">Belongs to the sulfatase family.</text>
</comment>
<evidence type="ECO:0000313" key="5">
    <source>
        <dbReference type="Proteomes" id="UP001155241"/>
    </source>
</evidence>
<dbReference type="InterPro" id="IPR017850">
    <property type="entry name" value="Alkaline_phosphatase_core_sf"/>
</dbReference>
<organism evidence="4 5">
    <name type="scientific">Aeoliella straminimaris</name>
    <dbReference type="NCBI Taxonomy" id="2954799"/>
    <lineage>
        <taxon>Bacteria</taxon>
        <taxon>Pseudomonadati</taxon>
        <taxon>Planctomycetota</taxon>
        <taxon>Planctomycetia</taxon>
        <taxon>Pirellulales</taxon>
        <taxon>Lacipirellulaceae</taxon>
        <taxon>Aeoliella</taxon>
    </lineage>
</organism>
<dbReference type="PANTHER" id="PTHR42693:SF53">
    <property type="entry name" value="ENDO-4-O-SULFATASE"/>
    <property type="match status" value="1"/>
</dbReference>
<dbReference type="SUPFAM" id="SSF53649">
    <property type="entry name" value="Alkaline phosphatase-like"/>
    <property type="match status" value="1"/>
</dbReference>
<dbReference type="Pfam" id="PF00884">
    <property type="entry name" value="Sulfatase"/>
    <property type="match status" value="1"/>
</dbReference>
<gene>
    <name evidence="4" type="ORF">NG895_26475</name>
</gene>
<keyword evidence="2" id="KW-0378">Hydrolase</keyword>
<sequence length="514" mass="57764">MDIDGKLTRQRERQSLHAMGMRSLLTLALLALGGLWSLAAERNIVLIVADDHGRDAGCYGNPVIQTPSIDALAAEGTLFTDAFCTTASCSASRSVILTGMQNHANGQYGHEHDYHKFSTWANAASLPRYLEQAGYRTARCGKFHVAPESVYHFQEVIPGGGRNDMEMADNCYDFVARDDDAPFFLYLCFNDPHRGRGVNRNLPHKPNRFGNEAASSANLTKTYSPDEVIVPDFLPDTAACREELAEYYQSVSRLDAAVGRLVEHLKTAGVYDDTLIVYMSDHGVAMPGAKTTVYEGGLHSPLVVRNPYAETQPKECSAMISWVDITPTLLDFAGVLDANKKSIKPSVLQPLRQEARQADGFKSAQANPGKFHGRSFLPVWKGETLSDWDEVYASHTFHEITMYYPMRVVRERKYKLIWNIAADLPFPFASDLWAAPTWQEQYQQGPSAPYGSWSVDTYIHRPKFELFDLESDPHETTNLADDPAHAETLARLQQKLKTFQRQTNDPWVLKWRYE</sequence>
<proteinExistence type="inferred from homology"/>
<feature type="domain" description="Sulfatase N-terminal" evidence="3">
    <location>
        <begin position="42"/>
        <end position="335"/>
    </location>
</feature>
<accession>A0A9X2FEA9</accession>
<dbReference type="PANTHER" id="PTHR42693">
    <property type="entry name" value="ARYLSULFATASE FAMILY MEMBER"/>
    <property type="match status" value="1"/>
</dbReference>
<reference evidence="4" key="1">
    <citation type="submission" date="2022-06" db="EMBL/GenBank/DDBJ databases">
        <title>Aeoliella straminimaris, a novel planctomycete from sediments.</title>
        <authorList>
            <person name="Vitorino I.R."/>
            <person name="Lage O.M."/>
        </authorList>
    </citation>
    <scope>NUCLEOTIDE SEQUENCE</scope>
    <source>
        <strain evidence="4">ICT_H6.2</strain>
    </source>
</reference>
<comment type="caution">
    <text evidence="4">The sequence shown here is derived from an EMBL/GenBank/DDBJ whole genome shotgun (WGS) entry which is preliminary data.</text>
</comment>
<dbReference type="InterPro" id="IPR050738">
    <property type="entry name" value="Sulfatase"/>
</dbReference>
<name>A0A9X2FEA9_9BACT</name>
<dbReference type="Gene3D" id="3.40.720.10">
    <property type="entry name" value="Alkaline Phosphatase, subunit A"/>
    <property type="match status" value="1"/>
</dbReference>
<dbReference type="Proteomes" id="UP001155241">
    <property type="component" value="Unassembled WGS sequence"/>
</dbReference>
<protein>
    <submittedName>
        <fullName evidence="4">Sulfatase</fullName>
    </submittedName>
</protein>
<dbReference type="AlphaFoldDB" id="A0A9X2FEA9"/>
<dbReference type="GO" id="GO:0004065">
    <property type="term" value="F:arylsulfatase activity"/>
    <property type="evidence" value="ECO:0007669"/>
    <property type="project" value="TreeGrafter"/>
</dbReference>
<dbReference type="RefSeq" id="WP_252855575.1">
    <property type="nucleotide sequence ID" value="NZ_JAMXLR010000092.1"/>
</dbReference>
<keyword evidence="5" id="KW-1185">Reference proteome</keyword>
<evidence type="ECO:0000259" key="3">
    <source>
        <dbReference type="Pfam" id="PF00884"/>
    </source>
</evidence>
<evidence type="ECO:0000256" key="2">
    <source>
        <dbReference type="ARBA" id="ARBA00022801"/>
    </source>
</evidence>
<dbReference type="InterPro" id="IPR000917">
    <property type="entry name" value="Sulfatase_N"/>
</dbReference>
<evidence type="ECO:0000313" key="4">
    <source>
        <dbReference type="EMBL" id="MCO6047465.1"/>
    </source>
</evidence>
<dbReference type="EMBL" id="JAMXLR010000092">
    <property type="protein sequence ID" value="MCO6047465.1"/>
    <property type="molecule type" value="Genomic_DNA"/>
</dbReference>
<evidence type="ECO:0000256" key="1">
    <source>
        <dbReference type="ARBA" id="ARBA00008779"/>
    </source>
</evidence>
<dbReference type="CDD" id="cd16027">
    <property type="entry name" value="SGSH"/>
    <property type="match status" value="1"/>
</dbReference>